<dbReference type="EMBL" id="CP014864">
    <property type="protein sequence ID" value="AMX03153.1"/>
    <property type="molecule type" value="Genomic_DNA"/>
</dbReference>
<organism evidence="1 2">
    <name type="scientific">Microbulbifer thermotolerans</name>
    <dbReference type="NCBI Taxonomy" id="252514"/>
    <lineage>
        <taxon>Bacteria</taxon>
        <taxon>Pseudomonadati</taxon>
        <taxon>Pseudomonadota</taxon>
        <taxon>Gammaproteobacteria</taxon>
        <taxon>Cellvibrionales</taxon>
        <taxon>Microbulbiferaceae</taxon>
        <taxon>Microbulbifer</taxon>
    </lineage>
</organism>
<dbReference type="KEGG" id="mthd:A3224_11735"/>
<gene>
    <name evidence="1" type="ORF">A3224_11735</name>
</gene>
<dbReference type="AlphaFoldDB" id="A0A143HN65"/>
<protein>
    <recommendedName>
        <fullName evidence="3">Spore coat protein U domain-containing protein</fullName>
    </recommendedName>
</protein>
<evidence type="ECO:0008006" key="3">
    <source>
        <dbReference type="Google" id="ProtNLM"/>
    </source>
</evidence>
<reference evidence="2" key="1">
    <citation type="submission" date="2016-03" db="EMBL/GenBank/DDBJ databases">
        <authorList>
            <person name="Lee Y.-S."/>
            <person name="Choi Y.-L."/>
        </authorList>
    </citation>
    <scope>NUCLEOTIDE SEQUENCE [LARGE SCALE GENOMIC DNA]</scope>
    <source>
        <strain evidence="2">DAU221</strain>
    </source>
</reference>
<dbReference type="Proteomes" id="UP000076077">
    <property type="component" value="Chromosome"/>
</dbReference>
<accession>A0A143HN65</accession>
<name>A0A143HN65_MICTH</name>
<evidence type="ECO:0000313" key="1">
    <source>
        <dbReference type="EMBL" id="AMX03153.1"/>
    </source>
</evidence>
<sequence length="135" mass="15149">MLLDATTSSLGTVEASQEFCVYGTPLETFLWWTWTYDSSLFRVTADSQNGNGSFILRGINDLEYEIEIASVDDGFSENLREGTPSNTRWRGHGDLSCANYSDENMRITIRVPQEQLESAIGNSYTDTLTLTVELE</sequence>
<keyword evidence="2" id="KW-1185">Reference proteome</keyword>
<proteinExistence type="predicted"/>
<evidence type="ECO:0000313" key="2">
    <source>
        <dbReference type="Proteomes" id="UP000076077"/>
    </source>
</evidence>